<dbReference type="GO" id="GO:0003677">
    <property type="term" value="F:DNA binding"/>
    <property type="evidence" value="ECO:0007669"/>
    <property type="project" value="UniProtKB-KW"/>
</dbReference>
<dbReference type="Proteomes" id="UP000639772">
    <property type="component" value="Chromosome 6"/>
</dbReference>
<dbReference type="SUPFAM" id="SSF101941">
    <property type="entry name" value="NAC domain"/>
    <property type="match status" value="1"/>
</dbReference>
<name>A0A835QQR4_VANPL</name>
<feature type="domain" description="NAC" evidence="5">
    <location>
        <begin position="1"/>
        <end position="111"/>
    </location>
</feature>
<dbReference type="AlphaFoldDB" id="A0A835QQR4"/>
<dbReference type="EMBL" id="JADCNL010000006">
    <property type="protein sequence ID" value="KAG0476974.1"/>
    <property type="molecule type" value="Genomic_DNA"/>
</dbReference>
<reference evidence="8 9" key="1">
    <citation type="journal article" date="2020" name="Nat. Food">
        <title>A phased Vanilla planifolia genome enables genetic improvement of flavour and production.</title>
        <authorList>
            <person name="Hasing T."/>
            <person name="Tang H."/>
            <person name="Brym M."/>
            <person name="Khazi F."/>
            <person name="Huang T."/>
            <person name="Chambers A.H."/>
        </authorList>
    </citation>
    <scope>NUCLEOTIDE SEQUENCE [LARGE SCALE GENOMIC DNA]</scope>
    <source>
        <tissue evidence="6">Leaf</tissue>
    </source>
</reference>
<sequence>MKTELYGKLCLQDPEQWFFFCPRQEREANGGRPNRITPSGYWKATGCSNRVYSTSKRRLGVKRTMVFYMGRAIAGKKTMWKMNEYRLFEDATIANGETPKVEIGQGRVFFHERSSLFQ</sequence>
<keyword evidence="8" id="KW-1185">Reference proteome</keyword>
<gene>
    <name evidence="7" type="ORF">HPP92_013385</name>
    <name evidence="6" type="ORF">HPP92_013815</name>
</gene>
<dbReference type="PANTHER" id="PTHR31744">
    <property type="entry name" value="PROTEIN CUP-SHAPED COTYLEDON 2-RELATED"/>
    <property type="match status" value="1"/>
</dbReference>
<evidence type="ECO:0000256" key="3">
    <source>
        <dbReference type="ARBA" id="ARBA00023163"/>
    </source>
</evidence>
<keyword evidence="1" id="KW-0805">Transcription regulation</keyword>
<dbReference type="InterPro" id="IPR003441">
    <property type="entry name" value="NAC-dom"/>
</dbReference>
<dbReference type="OrthoDB" id="622307at2759"/>
<dbReference type="PROSITE" id="PS51005">
    <property type="entry name" value="NAC"/>
    <property type="match status" value="1"/>
</dbReference>
<dbReference type="PANTHER" id="PTHR31744:SF220">
    <property type="entry name" value="LOW QUALITY PROTEIN: NAC DOMAIN-CONTAINING PROTEIN 90-LIKE"/>
    <property type="match status" value="1"/>
</dbReference>
<evidence type="ECO:0000313" key="6">
    <source>
        <dbReference type="EMBL" id="KAG0476974.1"/>
    </source>
</evidence>
<dbReference type="Proteomes" id="UP000636800">
    <property type="component" value="Chromosome 6"/>
</dbReference>
<evidence type="ECO:0000313" key="8">
    <source>
        <dbReference type="Proteomes" id="UP000636800"/>
    </source>
</evidence>
<organism evidence="6 8">
    <name type="scientific">Vanilla planifolia</name>
    <name type="common">Vanilla</name>
    <dbReference type="NCBI Taxonomy" id="51239"/>
    <lineage>
        <taxon>Eukaryota</taxon>
        <taxon>Viridiplantae</taxon>
        <taxon>Streptophyta</taxon>
        <taxon>Embryophyta</taxon>
        <taxon>Tracheophyta</taxon>
        <taxon>Spermatophyta</taxon>
        <taxon>Magnoliopsida</taxon>
        <taxon>Liliopsida</taxon>
        <taxon>Asparagales</taxon>
        <taxon>Orchidaceae</taxon>
        <taxon>Vanilloideae</taxon>
        <taxon>Vanilleae</taxon>
        <taxon>Vanilla</taxon>
    </lineage>
</organism>
<comment type="caution">
    <text evidence="6">The sequence shown here is derived from an EMBL/GenBank/DDBJ whole genome shotgun (WGS) entry which is preliminary data.</text>
</comment>
<accession>A0A835QQR4</accession>
<dbReference type="Pfam" id="PF02365">
    <property type="entry name" value="NAM"/>
    <property type="match status" value="1"/>
</dbReference>
<evidence type="ECO:0000313" key="7">
    <source>
        <dbReference type="EMBL" id="KAG0478666.1"/>
    </source>
</evidence>
<keyword evidence="3" id="KW-0804">Transcription</keyword>
<evidence type="ECO:0000313" key="9">
    <source>
        <dbReference type="Proteomes" id="UP000639772"/>
    </source>
</evidence>
<evidence type="ECO:0000256" key="1">
    <source>
        <dbReference type="ARBA" id="ARBA00023015"/>
    </source>
</evidence>
<evidence type="ECO:0000256" key="4">
    <source>
        <dbReference type="ARBA" id="ARBA00023242"/>
    </source>
</evidence>
<keyword evidence="4" id="KW-0539">Nucleus</keyword>
<evidence type="ECO:0000259" key="5">
    <source>
        <dbReference type="PROSITE" id="PS51005"/>
    </source>
</evidence>
<keyword evidence="2" id="KW-0238">DNA-binding</keyword>
<dbReference type="Gene3D" id="2.170.150.80">
    <property type="entry name" value="NAC domain"/>
    <property type="match status" value="1"/>
</dbReference>
<evidence type="ECO:0000256" key="2">
    <source>
        <dbReference type="ARBA" id="ARBA00023125"/>
    </source>
</evidence>
<proteinExistence type="predicted"/>
<dbReference type="GO" id="GO:0006355">
    <property type="term" value="P:regulation of DNA-templated transcription"/>
    <property type="evidence" value="ECO:0007669"/>
    <property type="project" value="InterPro"/>
</dbReference>
<dbReference type="EMBL" id="JADCNM010000006">
    <property type="protein sequence ID" value="KAG0478666.1"/>
    <property type="molecule type" value="Genomic_DNA"/>
</dbReference>
<protein>
    <recommendedName>
        <fullName evidence="5">NAC domain-containing protein</fullName>
    </recommendedName>
</protein>
<dbReference type="InterPro" id="IPR036093">
    <property type="entry name" value="NAC_dom_sf"/>
</dbReference>